<organism evidence="2">
    <name type="scientific">Alexandrium catenella</name>
    <name type="common">Red tide dinoflagellate</name>
    <name type="synonym">Gonyaulax catenella</name>
    <dbReference type="NCBI Taxonomy" id="2925"/>
    <lineage>
        <taxon>Eukaryota</taxon>
        <taxon>Sar</taxon>
        <taxon>Alveolata</taxon>
        <taxon>Dinophyceae</taxon>
        <taxon>Gonyaulacales</taxon>
        <taxon>Pyrocystaceae</taxon>
        <taxon>Alexandrium</taxon>
    </lineage>
</organism>
<sequence>MPGVQAFHGCYGYGGGDVYSGELNIHGKPDGHGVLYRFESGECDVGAFTPDLKMTGKGVRFGKERDEASEMDGGSVKGKIDVEKALEISGLASVPPPRSKGVVPTPTGYDALRHQKTKAWYQYRQLAELPLSDSAYGANPFPPAWKKDVDAMGEE</sequence>
<name>A0A7S1PVI5_ALECA</name>
<dbReference type="EMBL" id="HBGE01016790">
    <property type="protein sequence ID" value="CAD9106233.1"/>
    <property type="molecule type" value="Transcribed_RNA"/>
</dbReference>
<gene>
    <name evidence="2" type="ORF">ACAT0790_LOCUS9979</name>
</gene>
<reference evidence="2" key="1">
    <citation type="submission" date="2021-01" db="EMBL/GenBank/DDBJ databases">
        <authorList>
            <person name="Corre E."/>
            <person name="Pelletier E."/>
            <person name="Niang G."/>
            <person name="Scheremetjew M."/>
            <person name="Finn R."/>
            <person name="Kale V."/>
            <person name="Holt S."/>
            <person name="Cochrane G."/>
            <person name="Meng A."/>
            <person name="Brown T."/>
            <person name="Cohen L."/>
        </authorList>
    </citation>
    <scope>NUCLEOTIDE SEQUENCE</scope>
    <source>
        <strain evidence="2">OF101</strain>
    </source>
</reference>
<feature type="compositionally biased region" description="Basic and acidic residues" evidence="1">
    <location>
        <begin position="145"/>
        <end position="155"/>
    </location>
</feature>
<accession>A0A7S1PVI5</accession>
<evidence type="ECO:0000256" key="1">
    <source>
        <dbReference type="SAM" id="MobiDB-lite"/>
    </source>
</evidence>
<dbReference type="AlphaFoldDB" id="A0A7S1PVI5"/>
<protein>
    <submittedName>
        <fullName evidence="2">Uncharacterized protein</fullName>
    </submittedName>
</protein>
<proteinExistence type="predicted"/>
<evidence type="ECO:0000313" key="2">
    <source>
        <dbReference type="EMBL" id="CAD9106233.1"/>
    </source>
</evidence>
<feature type="region of interest" description="Disordered" evidence="1">
    <location>
        <begin position="135"/>
        <end position="155"/>
    </location>
</feature>